<gene>
    <name evidence="1" type="ORF">KGF56_002579</name>
</gene>
<evidence type="ECO:0008006" key="3">
    <source>
        <dbReference type="Google" id="ProtNLM"/>
    </source>
</evidence>
<comment type="caution">
    <text evidence="1">The sequence shown here is derived from an EMBL/GenBank/DDBJ whole genome shotgun (WGS) entry which is preliminary data.</text>
</comment>
<dbReference type="GeneID" id="73380196"/>
<evidence type="ECO:0000313" key="2">
    <source>
        <dbReference type="Proteomes" id="UP001202479"/>
    </source>
</evidence>
<evidence type="ECO:0000313" key="1">
    <source>
        <dbReference type="EMBL" id="KAI3404634.2"/>
    </source>
</evidence>
<dbReference type="RefSeq" id="XP_049180379.1">
    <property type="nucleotide sequence ID" value="XM_049323823.1"/>
</dbReference>
<name>A0AAI9WY07_9ASCO</name>
<organism evidence="1 2">
    <name type="scientific">Candida oxycetoniae</name>
    <dbReference type="NCBI Taxonomy" id="497107"/>
    <lineage>
        <taxon>Eukaryota</taxon>
        <taxon>Fungi</taxon>
        <taxon>Dikarya</taxon>
        <taxon>Ascomycota</taxon>
        <taxon>Saccharomycotina</taxon>
        <taxon>Pichiomycetes</taxon>
        <taxon>Debaryomycetaceae</taxon>
        <taxon>Candida/Lodderomyces clade</taxon>
        <taxon>Candida</taxon>
    </lineage>
</organism>
<proteinExistence type="predicted"/>
<dbReference type="PANTHER" id="PTHR31758:SF2">
    <property type="entry name" value="BTB_POZ DOMAIN-CONTAINING PROTEIN YLR108C"/>
    <property type="match status" value="1"/>
</dbReference>
<accession>A0AAI9WY07</accession>
<protein>
    <recommendedName>
        <fullName evidence="3">Potassium channel tetramerisation-type BTB domain-containing protein</fullName>
    </recommendedName>
</protein>
<dbReference type="EMBL" id="JAHUZD010000091">
    <property type="protein sequence ID" value="KAI3404634.2"/>
    <property type="molecule type" value="Genomic_DNA"/>
</dbReference>
<reference evidence="1" key="1">
    <citation type="journal article" date="2022" name="DNA Res.">
        <title>Genome analysis of five recently described species of the CUG-Ser clade uncovers Candida theae as a new hybrid lineage with pathogenic potential in the Candida parapsilosis species complex.</title>
        <authorList>
            <person name="Mixao V."/>
            <person name="Del Olmo V."/>
            <person name="Hegedusova E."/>
            <person name="Saus E."/>
            <person name="Pryszcz L."/>
            <person name="Cillingova A."/>
            <person name="Nosek J."/>
            <person name="Gabaldon T."/>
        </authorList>
    </citation>
    <scope>NUCLEOTIDE SEQUENCE</scope>
    <source>
        <strain evidence="1">CBS 10844</strain>
    </source>
</reference>
<keyword evidence="2" id="KW-1185">Reference proteome</keyword>
<sequence length="424" mass="48966">MSFSKIPIPTFDEYDPSVPVVLPHENVYSIQVGYKLFRLSGLSLSFDSPSFFTRFFSEPENSDKVLFIDRSPQVFEKIYTHLQGYSVNIENDFEFTNLWCDAFYFGLSGLKKILTEQDYFASIGNESFKIPRALLQGEGNYPNYFTINAERLLFDNLSIVERKNMLRPPPQRPPSVIGRSSQLFADLLELLKGNQQVIKNEEHRKLLLKEARYYRFLELEQRTIQHKIVNDCIVLKLEDISKKGLFNVSPEDKRIELPIKYSRPFIDEPKRDLIFQIENNTTNLKNCVLLLNKRTSLVTAQFQGEIRASILQVLSGYVEGLLTHQNYIAFFVGFKNSYTVINGREMKHNWVNDLIGADGVFNMNDDPSDSQKKRKLSDNVKGEIIEIFLKKSMWKLLMRGNLARLEAVSIVGVTCPDQGHVDFL</sequence>
<dbReference type="AlphaFoldDB" id="A0AAI9WY07"/>
<dbReference type="SUPFAM" id="SSF54695">
    <property type="entry name" value="POZ domain"/>
    <property type="match status" value="2"/>
</dbReference>
<dbReference type="Gene3D" id="3.30.710.10">
    <property type="entry name" value="Potassium Channel Kv1.1, Chain A"/>
    <property type="match status" value="2"/>
</dbReference>
<dbReference type="PANTHER" id="PTHR31758">
    <property type="entry name" value="BTB/POZ DOMAIN-CONTAINING PROTEIN YLR108C"/>
    <property type="match status" value="1"/>
</dbReference>
<dbReference type="InterPro" id="IPR011333">
    <property type="entry name" value="SKP1/BTB/POZ_sf"/>
</dbReference>
<dbReference type="Proteomes" id="UP001202479">
    <property type="component" value="Unassembled WGS sequence"/>
</dbReference>